<name>A0AAE0PMD7_SORBR</name>
<evidence type="ECO:0000313" key="2">
    <source>
        <dbReference type="EMBL" id="KAK3402688.1"/>
    </source>
</evidence>
<gene>
    <name evidence="2" type="ORF">B0T20DRAFT_457911</name>
</gene>
<dbReference type="EMBL" id="JAUTDP010000001">
    <property type="protein sequence ID" value="KAK3402688.1"/>
    <property type="molecule type" value="Genomic_DNA"/>
</dbReference>
<sequence length="250" mass="29060">MSDITIGFTKGCIALFCAVLYVLFYLARLVDNFKKGLLNQAPPLPLPPFLKGPEDLELWDRFLLTYLDFYDLSIYLKDGVHAPVIGPGRDEWMKQRARANYILLSTLTDQDVIVTLRLYNWSIQEENPKVTYDLVKRVFTPGTSGSNYGKLFGDFVALKRDQCASMGDYLERLRFLRDQLQQEGWHLDPSFGITTVLDSCGMKEDYPELHAKLLEEWTLNRLTWEDLMKDLRTINFQERNSTKDRKRSLV</sequence>
<comment type="caution">
    <text evidence="2">The sequence shown here is derived from an EMBL/GenBank/DDBJ whole genome shotgun (WGS) entry which is preliminary data.</text>
</comment>
<dbReference type="Proteomes" id="UP001281003">
    <property type="component" value="Unassembled WGS sequence"/>
</dbReference>
<keyword evidence="1" id="KW-0812">Transmembrane</keyword>
<keyword evidence="1" id="KW-0472">Membrane</keyword>
<reference evidence="2" key="2">
    <citation type="submission" date="2023-07" db="EMBL/GenBank/DDBJ databases">
        <authorList>
            <consortium name="Lawrence Berkeley National Laboratory"/>
            <person name="Haridas S."/>
            <person name="Hensen N."/>
            <person name="Bonometti L."/>
            <person name="Westerberg I."/>
            <person name="Brannstrom I.O."/>
            <person name="Guillou S."/>
            <person name="Cros-Aarteil S."/>
            <person name="Calhoun S."/>
            <person name="Kuo A."/>
            <person name="Mondo S."/>
            <person name="Pangilinan J."/>
            <person name="Riley R."/>
            <person name="LaButti K."/>
            <person name="Andreopoulos B."/>
            <person name="Lipzen A."/>
            <person name="Chen C."/>
            <person name="Yanf M."/>
            <person name="Daum C."/>
            <person name="Ng V."/>
            <person name="Clum A."/>
            <person name="Steindorff A."/>
            <person name="Ohm R."/>
            <person name="Martin F."/>
            <person name="Silar P."/>
            <person name="Natvig D."/>
            <person name="Lalanne C."/>
            <person name="Gautier V."/>
            <person name="Ament-velasquez S.L."/>
            <person name="Kruys A."/>
            <person name="Hutchinson M.I."/>
            <person name="Powell A.J."/>
            <person name="Barry K."/>
            <person name="Miller A.N."/>
            <person name="Grigoriev I.V."/>
            <person name="Debuchy R."/>
            <person name="Gladieux P."/>
            <person name="Thoren M.H."/>
            <person name="Johannesson H."/>
        </authorList>
    </citation>
    <scope>NUCLEOTIDE SEQUENCE</scope>
    <source>
        <strain evidence="2">FGSC 1904</strain>
    </source>
</reference>
<reference evidence="2" key="1">
    <citation type="journal article" date="2023" name="Mol. Phylogenet. Evol.">
        <title>Genome-scale phylogeny and comparative genomics of the fungal order Sordariales.</title>
        <authorList>
            <person name="Hensen N."/>
            <person name="Bonometti L."/>
            <person name="Westerberg I."/>
            <person name="Brannstrom I.O."/>
            <person name="Guillou S."/>
            <person name="Cros-Aarteil S."/>
            <person name="Calhoun S."/>
            <person name="Haridas S."/>
            <person name="Kuo A."/>
            <person name="Mondo S."/>
            <person name="Pangilinan J."/>
            <person name="Riley R."/>
            <person name="LaButti K."/>
            <person name="Andreopoulos B."/>
            <person name="Lipzen A."/>
            <person name="Chen C."/>
            <person name="Yan M."/>
            <person name="Daum C."/>
            <person name="Ng V."/>
            <person name="Clum A."/>
            <person name="Steindorff A."/>
            <person name="Ohm R.A."/>
            <person name="Martin F."/>
            <person name="Silar P."/>
            <person name="Natvig D.O."/>
            <person name="Lalanne C."/>
            <person name="Gautier V."/>
            <person name="Ament-Velasquez S.L."/>
            <person name="Kruys A."/>
            <person name="Hutchinson M.I."/>
            <person name="Powell A.J."/>
            <person name="Barry K."/>
            <person name="Miller A.N."/>
            <person name="Grigoriev I.V."/>
            <person name="Debuchy R."/>
            <person name="Gladieux P."/>
            <person name="Hiltunen Thoren M."/>
            <person name="Johannesson H."/>
        </authorList>
    </citation>
    <scope>NUCLEOTIDE SEQUENCE</scope>
    <source>
        <strain evidence="2">FGSC 1904</strain>
    </source>
</reference>
<evidence type="ECO:0000256" key="1">
    <source>
        <dbReference type="SAM" id="Phobius"/>
    </source>
</evidence>
<keyword evidence="3" id="KW-1185">Reference proteome</keyword>
<keyword evidence="1" id="KW-1133">Transmembrane helix</keyword>
<accession>A0AAE0PMD7</accession>
<protein>
    <submittedName>
        <fullName evidence="2">Uncharacterized protein</fullName>
    </submittedName>
</protein>
<dbReference type="AlphaFoldDB" id="A0AAE0PMD7"/>
<proteinExistence type="predicted"/>
<evidence type="ECO:0000313" key="3">
    <source>
        <dbReference type="Proteomes" id="UP001281003"/>
    </source>
</evidence>
<organism evidence="2 3">
    <name type="scientific">Sordaria brevicollis</name>
    <dbReference type="NCBI Taxonomy" id="83679"/>
    <lineage>
        <taxon>Eukaryota</taxon>
        <taxon>Fungi</taxon>
        <taxon>Dikarya</taxon>
        <taxon>Ascomycota</taxon>
        <taxon>Pezizomycotina</taxon>
        <taxon>Sordariomycetes</taxon>
        <taxon>Sordariomycetidae</taxon>
        <taxon>Sordariales</taxon>
        <taxon>Sordariaceae</taxon>
        <taxon>Sordaria</taxon>
    </lineage>
</organism>
<feature type="transmembrane region" description="Helical" evidence="1">
    <location>
        <begin position="6"/>
        <end position="27"/>
    </location>
</feature>